<feature type="domain" description="DNA mismatch repair proteins mutS family" evidence="6">
    <location>
        <begin position="175"/>
        <end position="582"/>
    </location>
</feature>
<reference evidence="8" key="1">
    <citation type="submission" date="2025-08" db="UniProtKB">
        <authorList>
            <consortium name="RefSeq"/>
        </authorList>
    </citation>
    <scope>IDENTIFICATION</scope>
    <source>
        <tissue evidence="8">Whole organism</tissue>
    </source>
</reference>
<evidence type="ECO:0000313" key="7">
    <source>
        <dbReference type="Proteomes" id="UP000694843"/>
    </source>
</evidence>
<dbReference type="GO" id="GO:0006298">
    <property type="term" value="P:mismatch repair"/>
    <property type="evidence" value="ECO:0007669"/>
    <property type="project" value="InterPro"/>
</dbReference>
<evidence type="ECO:0000313" key="8">
    <source>
        <dbReference type="RefSeq" id="XP_018028242.2"/>
    </source>
</evidence>
<feature type="region of interest" description="Disordered" evidence="5">
    <location>
        <begin position="288"/>
        <end position="318"/>
    </location>
</feature>
<sequence length="639" mass="70265">MQPVARLELERLPPQVESCCIFYVGHVGYLLALPEPTTLPEDLPHLKYMFSVSDFKLFKSDLTAQLDQELGDLQIEIANHESRLMLRLVQTLLSHTAALVTLLDLVLMLDVLLAFSCVAQEQRWVRPELHDAATFVMTQARHPLYELGCRDAFVPNDARSGVPLPHHDSGDDEVRNICVVTGPNGSGKTVYLKTVGVVALLAQVGSFVPAERVVMKPFHALQVVRPSLPSVTSAFSSFLLELNQLSRALREGRKHSLLLIDEFGSTTYESDGIAILLAALQELMPRQLGHDEAPPHDDSLHSHEFSFTGDAASPSMSGRDVQQDVHQATPETSAMIDTSFTTVNQRKLINSEHAISDEPEIGGQMNADETVVEKNKLLNKNNSKKISLVSAPWAASSDSDVAMPPVECELVVDEEGAVQYQGQDGPMSAALHHDAVHQNSSGNYPRMTEGTQDDATNSSDTDEPHRLRDESLSNCSPTTSSSAHRPVHAPGAGEQGGRDTTPKYADFPHVFVSTHLLNLYDYMQHQEHVCPVVLKTVLSPEGELVPLHQACVGRCVRSEAAQVARLAGLPRELVLRARQIEEQLLRGCADLTQWHELTRSDEADMCGTLVAQLLQCQLSSDAICRLLTIIEHQATLRNF</sequence>
<dbReference type="PANTHER" id="PTHR11361">
    <property type="entry name" value="DNA MISMATCH REPAIR PROTEIN MUTS FAMILY MEMBER"/>
    <property type="match status" value="1"/>
</dbReference>
<evidence type="ECO:0000256" key="4">
    <source>
        <dbReference type="ARBA" id="ARBA00023125"/>
    </source>
</evidence>
<name>A0A8B7PST2_HYAAZ</name>
<keyword evidence="7" id="KW-1185">Reference proteome</keyword>
<dbReference type="InterPro" id="IPR027417">
    <property type="entry name" value="P-loop_NTPase"/>
</dbReference>
<evidence type="ECO:0000259" key="6">
    <source>
        <dbReference type="SMART" id="SM00534"/>
    </source>
</evidence>
<feature type="compositionally biased region" description="Basic and acidic residues" evidence="5">
    <location>
        <begin position="288"/>
        <end position="304"/>
    </location>
</feature>
<dbReference type="GeneID" id="108683441"/>
<dbReference type="SUPFAM" id="SSF48334">
    <property type="entry name" value="DNA repair protein MutS, domain III"/>
    <property type="match status" value="1"/>
</dbReference>
<dbReference type="RefSeq" id="XP_018028242.2">
    <property type="nucleotide sequence ID" value="XM_018172753.2"/>
</dbReference>
<dbReference type="OrthoDB" id="29596at2759"/>
<feature type="compositionally biased region" description="Polar residues" evidence="5">
    <location>
        <begin position="437"/>
        <end position="459"/>
    </location>
</feature>
<dbReference type="SUPFAM" id="SSF52540">
    <property type="entry name" value="P-loop containing nucleoside triphosphate hydrolases"/>
    <property type="match status" value="1"/>
</dbReference>
<dbReference type="GO" id="GO:0030983">
    <property type="term" value="F:mismatched DNA binding"/>
    <property type="evidence" value="ECO:0007669"/>
    <property type="project" value="InterPro"/>
</dbReference>
<dbReference type="AlphaFoldDB" id="A0A8B7PST2"/>
<evidence type="ECO:0000256" key="2">
    <source>
        <dbReference type="ARBA" id="ARBA00022741"/>
    </source>
</evidence>
<dbReference type="KEGG" id="hazt:108683441"/>
<dbReference type="Proteomes" id="UP000694843">
    <property type="component" value="Unplaced"/>
</dbReference>
<dbReference type="PANTHER" id="PTHR11361:SF20">
    <property type="entry name" value="MUTS PROTEIN HOMOLOG 5"/>
    <property type="match status" value="1"/>
</dbReference>
<feature type="region of interest" description="Disordered" evidence="5">
    <location>
        <begin position="437"/>
        <end position="501"/>
    </location>
</feature>
<protein>
    <submittedName>
        <fullName evidence="8">DNA mismatch repair protein MutS</fullName>
    </submittedName>
</protein>
<comment type="similarity">
    <text evidence="1">Belongs to the DNA mismatch repair MutS family.</text>
</comment>
<feature type="compositionally biased region" description="Low complexity" evidence="5">
    <location>
        <begin position="472"/>
        <end position="482"/>
    </location>
</feature>
<dbReference type="GO" id="GO:0140664">
    <property type="term" value="F:ATP-dependent DNA damage sensor activity"/>
    <property type="evidence" value="ECO:0007669"/>
    <property type="project" value="InterPro"/>
</dbReference>
<accession>A0A8B7PST2</accession>
<evidence type="ECO:0000256" key="5">
    <source>
        <dbReference type="SAM" id="MobiDB-lite"/>
    </source>
</evidence>
<keyword evidence="4" id="KW-0238">DNA-binding</keyword>
<keyword evidence="3" id="KW-0067">ATP-binding</keyword>
<dbReference type="InterPro" id="IPR045076">
    <property type="entry name" value="MutS"/>
</dbReference>
<keyword evidence="2" id="KW-0547">Nucleotide-binding</keyword>
<dbReference type="SMART" id="SM00534">
    <property type="entry name" value="MUTSac"/>
    <property type="match status" value="1"/>
</dbReference>
<proteinExistence type="inferred from homology"/>
<evidence type="ECO:0000256" key="3">
    <source>
        <dbReference type="ARBA" id="ARBA00022840"/>
    </source>
</evidence>
<dbReference type="Gene3D" id="3.40.50.300">
    <property type="entry name" value="P-loop containing nucleotide triphosphate hydrolases"/>
    <property type="match status" value="2"/>
</dbReference>
<gene>
    <name evidence="8" type="primary">LOC108683441</name>
</gene>
<evidence type="ECO:0000256" key="1">
    <source>
        <dbReference type="ARBA" id="ARBA00006271"/>
    </source>
</evidence>
<feature type="compositionally biased region" description="Basic and acidic residues" evidence="5">
    <location>
        <begin position="462"/>
        <end position="471"/>
    </location>
</feature>
<dbReference type="InterPro" id="IPR036187">
    <property type="entry name" value="DNA_mismatch_repair_MutS_sf"/>
</dbReference>
<organism evidence="7 8">
    <name type="scientific">Hyalella azteca</name>
    <name type="common">Amphipod</name>
    <dbReference type="NCBI Taxonomy" id="294128"/>
    <lineage>
        <taxon>Eukaryota</taxon>
        <taxon>Metazoa</taxon>
        <taxon>Ecdysozoa</taxon>
        <taxon>Arthropoda</taxon>
        <taxon>Crustacea</taxon>
        <taxon>Multicrustacea</taxon>
        <taxon>Malacostraca</taxon>
        <taxon>Eumalacostraca</taxon>
        <taxon>Peracarida</taxon>
        <taxon>Amphipoda</taxon>
        <taxon>Senticaudata</taxon>
        <taxon>Talitrida</taxon>
        <taxon>Talitroidea</taxon>
        <taxon>Hyalellidae</taxon>
        <taxon>Hyalella</taxon>
    </lineage>
</organism>
<dbReference type="InterPro" id="IPR000432">
    <property type="entry name" value="DNA_mismatch_repair_MutS_C"/>
</dbReference>
<dbReference type="GO" id="GO:0005524">
    <property type="term" value="F:ATP binding"/>
    <property type="evidence" value="ECO:0007669"/>
    <property type="project" value="UniProtKB-KW"/>
</dbReference>
<dbReference type="Pfam" id="PF00488">
    <property type="entry name" value="MutS_V"/>
    <property type="match status" value="1"/>
</dbReference>